<dbReference type="EMBL" id="BJZO01000004">
    <property type="protein sequence ID" value="GEO80132.1"/>
    <property type="molecule type" value="Genomic_DNA"/>
</dbReference>
<gene>
    <name evidence="2" type="ORF">ROR02_02630</name>
</gene>
<evidence type="ECO:0000256" key="1">
    <source>
        <dbReference type="SAM" id="SignalP"/>
    </source>
</evidence>
<dbReference type="Proteomes" id="UP000321567">
    <property type="component" value="Unassembled WGS sequence"/>
</dbReference>
<comment type="caution">
    <text evidence="2">The sequence shown here is derived from an EMBL/GenBank/DDBJ whole genome shotgun (WGS) entry which is preliminary data.</text>
</comment>
<keyword evidence="3" id="KW-1185">Reference proteome</keyword>
<feature type="signal peptide" evidence="1">
    <location>
        <begin position="1"/>
        <end position="26"/>
    </location>
</feature>
<sequence>MFAMKSVVFGLGVIVPLALIAGSAHAEMDYRCLTACINVAKGTHGGCQRRCSFQGTEAAGSQGETVISLQRRVLGTVQVEGVPLTLAPSVAVGATTAVTRPTNGYLQTHRVLLAPIPVDVAPELVEGGTPTVDLTETSMEDRIRSWAPSTGARAPSRIPTVSRVNYTCLSSCVKSGYQYQNCRAQCTPPETWSAPAPRKDARTVDRFPFLVGFGQ</sequence>
<proteinExistence type="predicted"/>
<feature type="chain" id="PRO_5021772913" evidence="1">
    <location>
        <begin position="27"/>
        <end position="215"/>
    </location>
</feature>
<dbReference type="AlphaFoldDB" id="A0A512H3T9"/>
<protein>
    <submittedName>
        <fullName evidence="2">Uncharacterized protein</fullName>
    </submittedName>
</protein>
<reference evidence="2 3" key="1">
    <citation type="submission" date="2019-07" db="EMBL/GenBank/DDBJ databases">
        <title>Whole genome shotgun sequence of Rhodospirillum oryzae NBRC 107573.</title>
        <authorList>
            <person name="Hosoyama A."/>
            <person name="Uohara A."/>
            <person name="Ohji S."/>
            <person name="Ichikawa N."/>
        </authorList>
    </citation>
    <scope>NUCLEOTIDE SEQUENCE [LARGE SCALE GENOMIC DNA]</scope>
    <source>
        <strain evidence="2 3">NBRC 107573</strain>
    </source>
</reference>
<keyword evidence="1" id="KW-0732">Signal</keyword>
<organism evidence="2 3">
    <name type="scientific">Pararhodospirillum oryzae</name>
    <dbReference type="NCBI Taxonomy" id="478448"/>
    <lineage>
        <taxon>Bacteria</taxon>
        <taxon>Pseudomonadati</taxon>
        <taxon>Pseudomonadota</taxon>
        <taxon>Alphaproteobacteria</taxon>
        <taxon>Rhodospirillales</taxon>
        <taxon>Rhodospirillaceae</taxon>
        <taxon>Pararhodospirillum</taxon>
    </lineage>
</organism>
<dbReference type="RefSeq" id="WP_147162201.1">
    <property type="nucleotide sequence ID" value="NZ_BJZO01000004.1"/>
</dbReference>
<accession>A0A512H3T9</accession>
<evidence type="ECO:0000313" key="2">
    <source>
        <dbReference type="EMBL" id="GEO80132.1"/>
    </source>
</evidence>
<name>A0A512H3T9_9PROT</name>
<evidence type="ECO:0000313" key="3">
    <source>
        <dbReference type="Proteomes" id="UP000321567"/>
    </source>
</evidence>